<protein>
    <submittedName>
        <fullName evidence="3">MBL fold metallo-hydrolase</fullName>
    </submittedName>
</protein>
<evidence type="ECO:0000313" key="3">
    <source>
        <dbReference type="EMBL" id="TXD35572.1"/>
    </source>
</evidence>
<dbReference type="OrthoDB" id="9784009at2"/>
<dbReference type="FunFam" id="3.60.15.10:FF:000030">
    <property type="entry name" value="Metallo-beta-lactamase family protein"/>
    <property type="match status" value="1"/>
</dbReference>
<gene>
    <name evidence="3" type="ORF">FRC98_15285</name>
</gene>
<name>A0A5C6XEL3_9DELT</name>
<dbReference type="Gene3D" id="3.60.15.10">
    <property type="entry name" value="Ribonuclease Z/Hydroxyacylglutathione hydrolase-like"/>
    <property type="match status" value="1"/>
</dbReference>
<reference evidence="3 4" key="1">
    <citation type="submission" date="2019-08" db="EMBL/GenBank/DDBJ databases">
        <title>Bradymonadales sp. TMQ4.</title>
        <authorList>
            <person name="Liang Q."/>
        </authorList>
    </citation>
    <scope>NUCLEOTIDE SEQUENCE [LARGE SCALE GENOMIC DNA]</scope>
    <source>
        <strain evidence="3 4">TMQ4</strain>
    </source>
</reference>
<dbReference type="SMART" id="SM00849">
    <property type="entry name" value="Lactamase_B"/>
    <property type="match status" value="1"/>
</dbReference>
<dbReference type="PROSITE" id="PS50206">
    <property type="entry name" value="RHODANESE_3"/>
    <property type="match status" value="2"/>
</dbReference>
<dbReference type="GO" id="GO:0070813">
    <property type="term" value="P:hydrogen sulfide metabolic process"/>
    <property type="evidence" value="ECO:0007669"/>
    <property type="project" value="TreeGrafter"/>
</dbReference>
<dbReference type="AlphaFoldDB" id="A0A5C6XEL3"/>
<dbReference type="PANTHER" id="PTHR43084:SF1">
    <property type="entry name" value="PERSULFIDE DIOXYGENASE ETHE1, MITOCHONDRIAL"/>
    <property type="match status" value="1"/>
</dbReference>
<dbReference type="InterPro" id="IPR001279">
    <property type="entry name" value="Metallo-B-lactamas"/>
</dbReference>
<dbReference type="Proteomes" id="UP000321412">
    <property type="component" value="Unassembled WGS sequence"/>
</dbReference>
<dbReference type="CDD" id="cd07724">
    <property type="entry name" value="POD-like_MBL-fold"/>
    <property type="match status" value="1"/>
</dbReference>
<dbReference type="SMART" id="SM00450">
    <property type="entry name" value="RHOD"/>
    <property type="match status" value="2"/>
</dbReference>
<dbReference type="Pfam" id="PF00581">
    <property type="entry name" value="Rhodanese"/>
    <property type="match status" value="2"/>
</dbReference>
<sequence>MIFERLYDSDLAQSSFLIGCPDTNKALVVDPRRDLEPYVELAREHGLTITDVAETHIHADYLSGGRELARATGATFWFSAEGDESWQYSGLDELETKALHDGERIELGRCAVEAVHTPGHTPEHLSFLLYDEEQVIAGLTGDFLFVGTLGRPDLIDATGLGQNVSEKAAKALYASAKRAIDRFPHDVPLWPGHGAGSACGKSIGALPTTTLAIELASAPWAPYVQKGDEQGFIQHILAEQPESPTYFRRMKEENRDGFELRDRSARPSRAYPHLIQRALSGDMKVLDLRPRDDFHRAHLNNSLHLPLGSHFATWSGWVLPEREPLLLITGSGNEADRAAASLLHIGHDNVVGFLPFEALPDAELTSQPHLGVKEAHQKWRKKEATFLDVRGASEWREGYIPGALHHPLPRLTTEIDAIPRDRDLIVYCGSGARAAVATSLLHAHGITRAIAFDGSMGAWNEADLPTETPQKGARAAE</sequence>
<feature type="domain" description="Rhodanese" evidence="2">
    <location>
        <begin position="279"/>
        <end position="358"/>
    </location>
</feature>
<dbReference type="RefSeq" id="WP_146982313.1">
    <property type="nucleotide sequence ID" value="NZ_VOSM01000008.1"/>
</dbReference>
<dbReference type="InterPro" id="IPR044528">
    <property type="entry name" value="POD-like_MBL-fold"/>
</dbReference>
<dbReference type="Pfam" id="PF00753">
    <property type="entry name" value="Lactamase_B"/>
    <property type="match status" value="1"/>
</dbReference>
<keyword evidence="3" id="KW-0378">Hydrolase</keyword>
<keyword evidence="4" id="KW-1185">Reference proteome</keyword>
<dbReference type="GO" id="GO:0050313">
    <property type="term" value="F:sulfur dioxygenase activity"/>
    <property type="evidence" value="ECO:0007669"/>
    <property type="project" value="InterPro"/>
</dbReference>
<accession>A0A5C6XEL3</accession>
<dbReference type="InterPro" id="IPR036873">
    <property type="entry name" value="Rhodanese-like_dom_sf"/>
</dbReference>
<dbReference type="SUPFAM" id="SSF56281">
    <property type="entry name" value="Metallo-hydrolase/oxidoreductase"/>
    <property type="match status" value="1"/>
</dbReference>
<dbReference type="EMBL" id="VOSM01000008">
    <property type="protein sequence ID" value="TXD35572.1"/>
    <property type="molecule type" value="Genomic_DNA"/>
</dbReference>
<dbReference type="InterPro" id="IPR036866">
    <property type="entry name" value="RibonucZ/Hydroxyglut_hydro"/>
</dbReference>
<comment type="caution">
    <text evidence="3">The sequence shown here is derived from an EMBL/GenBank/DDBJ whole genome shotgun (WGS) entry which is preliminary data.</text>
</comment>
<proteinExistence type="predicted"/>
<dbReference type="CDD" id="cd00158">
    <property type="entry name" value="RHOD"/>
    <property type="match status" value="2"/>
</dbReference>
<keyword evidence="1" id="KW-0479">Metal-binding</keyword>
<evidence type="ECO:0000256" key="1">
    <source>
        <dbReference type="ARBA" id="ARBA00022723"/>
    </source>
</evidence>
<dbReference type="GO" id="GO:0016787">
    <property type="term" value="F:hydrolase activity"/>
    <property type="evidence" value="ECO:0007669"/>
    <property type="project" value="UniProtKB-KW"/>
</dbReference>
<evidence type="ECO:0000313" key="4">
    <source>
        <dbReference type="Proteomes" id="UP000321412"/>
    </source>
</evidence>
<dbReference type="Gene3D" id="3.40.250.10">
    <property type="entry name" value="Rhodanese-like domain"/>
    <property type="match status" value="2"/>
</dbReference>
<dbReference type="GO" id="GO:0006749">
    <property type="term" value="P:glutathione metabolic process"/>
    <property type="evidence" value="ECO:0007669"/>
    <property type="project" value="InterPro"/>
</dbReference>
<dbReference type="PANTHER" id="PTHR43084">
    <property type="entry name" value="PERSULFIDE DIOXYGENASE ETHE1"/>
    <property type="match status" value="1"/>
</dbReference>
<organism evidence="3 4">
    <name type="scientific">Lujinxingia vulgaris</name>
    <dbReference type="NCBI Taxonomy" id="2600176"/>
    <lineage>
        <taxon>Bacteria</taxon>
        <taxon>Deltaproteobacteria</taxon>
        <taxon>Bradymonadales</taxon>
        <taxon>Lujinxingiaceae</taxon>
        <taxon>Lujinxingia</taxon>
    </lineage>
</organism>
<dbReference type="GO" id="GO:0046872">
    <property type="term" value="F:metal ion binding"/>
    <property type="evidence" value="ECO:0007669"/>
    <property type="project" value="UniProtKB-KW"/>
</dbReference>
<dbReference type="InterPro" id="IPR051682">
    <property type="entry name" value="Mito_Persulfide_Diox"/>
</dbReference>
<evidence type="ECO:0000259" key="2">
    <source>
        <dbReference type="PROSITE" id="PS50206"/>
    </source>
</evidence>
<dbReference type="SUPFAM" id="SSF52821">
    <property type="entry name" value="Rhodanese/Cell cycle control phosphatase"/>
    <property type="match status" value="2"/>
</dbReference>
<dbReference type="InterPro" id="IPR001763">
    <property type="entry name" value="Rhodanese-like_dom"/>
</dbReference>
<feature type="domain" description="Rhodanese" evidence="2">
    <location>
        <begin position="380"/>
        <end position="468"/>
    </location>
</feature>